<dbReference type="PROSITE" id="PS51208">
    <property type="entry name" value="AUTOTRANSPORTER"/>
    <property type="match status" value="1"/>
</dbReference>
<keyword evidence="1" id="KW-0732">Signal</keyword>
<dbReference type="Gene3D" id="2.40.128.130">
    <property type="entry name" value="Autotransporter beta-domain"/>
    <property type="match status" value="1"/>
</dbReference>
<dbReference type="SUPFAM" id="SSF103515">
    <property type="entry name" value="Autotransporter"/>
    <property type="match status" value="1"/>
</dbReference>
<sequence>MLIGSASRIARNQACALALGASVFALAMGLASPAAAQCAPDPTTAGGTTNCAGTDSNGLVVATDNTRVVVASGAQVQAGMASAAIFGSGGNDSYQIDGAVVGDTSQFGLLLSSGDPRWVPCDPYAGAAVRYCPNPYEWSYPGGSAAITVGQGAAISGFTAVRLQRRSDNQGSVSASIDNSGSLTGTGTSALIASTGTSFTRIDNRATGTINGITGLVGNLSNAGVIVGSTISAVGTSGQASVSNSGQITSASVSGTIHGGTVSVSNSGTIRNNGTGAAIQSADTLSVTNLAGGTIGTAGAVAIRSGGQLTLVNAGTIDGSVRAGAGPYSGSMIDNVAGTINGSVVFGSSNDVLKARFDSATGRIAGISGTVDGGAGMDQLQLAITADASLGHDNMPLNFEQLSLQLANKAVVTIAAANGTANGITASGAGRLINTATLTTTGTAIATTWSSYGQVLDVENRGAITAALASPYLAAVRIYPGSFTNSGSVTSVGGVGVSVDGSNVTSLTNSGTISATSTGAEVRYARLINSGSIQSSTGTGVLLFRDDGTGASINSGTISGATTGLNAYSVQLVNSGTISGGTTGIVADWLRLDNLASGVITGGSMAIDGRNNSGGGSTIRNAGTITGNVDLARTGSYDYTPDVFIDAGGVLDGALSMGGGNDLLVASLGGDASRPLAGVTGGVDMGDGVDTIRFVAATNQSAAIALPASFEAVAYEVQNGAKLTLTSANSLIAPIGFTGSGTIDLSANLSTEGTGIDLSGATVDEILAGDRPWNAEYTANPGLTVISRGTLSFAGSASSGAYCGVSVAGGAFENAGAITTSSGSFYSPTAICAGGSVTNSGTIRIEGGYGIAGSDMAVNRGTLTDVAGSNGRGIAGVQTVVNAGTIVTDLSAIDNSFYSGDITNSGTIESRTDVAVLLGYEGSLVNEASGTIRATEVAVRGILGDVINRGRIVGDVDLSGSWPPTFPVVASAGITTTAVAAAPGSRYVADGGTLTGDLIFGNADDSFVQSGATTGVTGSIIGGGGFDRIVLSTTGQGQFSGNVTGFEQLEVASGSWTLANAVPVPETAIASGATLIGTTATVGGTITDNGTLRIEQNFDGSFGGALIGGGALVKAGTGSVTMGDQLGFTGTTAILGGRLLMNGRSAARLEVVGGTLAGTGTIGGLKVGAGGTVTPADGAIGTLNVSGDFAQTAGSTYIATLTASGQSDQILVGGIATLAQGSRLVLTGTVGGIGTRYTLLSAAGGLTGSYSVVEQPGGDFQLRLVYSASSVFADVARSVAGLARLSTSDNQRATALGLAGLPASNTAYAALTLEADAGLARAGLDQLSGEVHASAAAAMMQDARIVEDAVLTRTLAQDSGAGIWGTMVGNRGTDDGADGSADLRRSTFGTVGGFDVAIDDARIGLAGGYTRTNFNVDARRSDGRTESIHLLGYGGGAIGPVTLRAGLGYAWTDTSVNRTVAFTGVRETLAADYDGSIFHSFLELGHAFAVGGGSVEPLLGYESYRVKTDAFAETGGSAALRGSERSESFAFAKAGLRAETPIVEGLSARVNTAWLHRVHGDAPSLRASFAGAAATFDVAGVPLSRDAAAMGLDLVWSPSANVRIVSGYNGRIGSKGDDSSFRVAASIGF</sequence>
<organism evidence="3">
    <name type="scientific">Sphingomonas psychrotolerans</name>
    <dbReference type="NCBI Taxonomy" id="1327635"/>
    <lineage>
        <taxon>Bacteria</taxon>
        <taxon>Pseudomonadati</taxon>
        <taxon>Pseudomonadota</taxon>
        <taxon>Alphaproteobacteria</taxon>
        <taxon>Sphingomonadales</taxon>
        <taxon>Sphingomonadaceae</taxon>
        <taxon>Sphingomonas</taxon>
    </lineage>
</organism>
<dbReference type="InterPro" id="IPR011050">
    <property type="entry name" value="Pectin_lyase_fold/virulence"/>
</dbReference>
<accession>A0ABU3MYL8</accession>
<dbReference type="InterPro" id="IPR005546">
    <property type="entry name" value="Autotransporte_beta"/>
</dbReference>
<evidence type="ECO:0000313" key="3">
    <source>
        <dbReference type="EMBL" id="MDT8757327.1"/>
    </source>
</evidence>
<feature type="chain" id="PRO_5046786046" evidence="1">
    <location>
        <begin position="37"/>
        <end position="1629"/>
    </location>
</feature>
<feature type="domain" description="Autotransporter" evidence="2">
    <location>
        <begin position="1356"/>
        <end position="1629"/>
    </location>
</feature>
<evidence type="ECO:0000259" key="2">
    <source>
        <dbReference type="PROSITE" id="PS51208"/>
    </source>
</evidence>
<name>A0ABU3MYL8_9SPHN</name>
<proteinExistence type="predicted"/>
<feature type="signal peptide" evidence="1">
    <location>
        <begin position="1"/>
        <end position="36"/>
    </location>
</feature>
<dbReference type="Pfam" id="PF03797">
    <property type="entry name" value="Autotransporter"/>
    <property type="match status" value="1"/>
</dbReference>
<dbReference type="InterPro" id="IPR036709">
    <property type="entry name" value="Autotransporte_beta_dom_sf"/>
</dbReference>
<dbReference type="SMART" id="SM00869">
    <property type="entry name" value="Autotransporter"/>
    <property type="match status" value="1"/>
</dbReference>
<reference evidence="3" key="1">
    <citation type="submission" date="2022-04" db="EMBL/GenBank/DDBJ databases">
        <title>Tomato heritable bacteria conferring resistance against bacterial wilt.</title>
        <authorList>
            <person name="Yin J."/>
        </authorList>
    </citation>
    <scope>NUCLEOTIDE SEQUENCE</scope>
    <source>
        <strain evidence="3">Cra20</strain>
    </source>
</reference>
<gene>
    <name evidence="3" type="ORF">MZO42_01325</name>
</gene>
<protein>
    <submittedName>
        <fullName evidence="3">Autotransporter domain-containing protein</fullName>
    </submittedName>
</protein>
<dbReference type="EMBL" id="JALMLT010000001">
    <property type="protein sequence ID" value="MDT8757327.1"/>
    <property type="molecule type" value="Genomic_DNA"/>
</dbReference>
<comment type="caution">
    <text evidence="3">The sequence shown here is derived from an EMBL/GenBank/DDBJ whole genome shotgun (WGS) entry which is preliminary data.</text>
</comment>
<dbReference type="SUPFAM" id="SSF51126">
    <property type="entry name" value="Pectin lyase-like"/>
    <property type="match status" value="1"/>
</dbReference>
<evidence type="ECO:0000256" key="1">
    <source>
        <dbReference type="SAM" id="SignalP"/>
    </source>
</evidence>